<feature type="region of interest" description="Disordered" evidence="1">
    <location>
        <begin position="40"/>
        <end position="73"/>
    </location>
</feature>
<organism evidence="2">
    <name type="scientific">Sphingomonas psychrotolerans</name>
    <dbReference type="NCBI Taxonomy" id="1327635"/>
    <lineage>
        <taxon>Bacteria</taxon>
        <taxon>Pseudomonadati</taxon>
        <taxon>Pseudomonadota</taxon>
        <taxon>Alphaproteobacteria</taxon>
        <taxon>Sphingomonadales</taxon>
        <taxon>Sphingomonadaceae</taxon>
        <taxon>Sphingomonas</taxon>
    </lineage>
</organism>
<protein>
    <submittedName>
        <fullName evidence="2">Uncharacterized protein</fullName>
    </submittedName>
</protein>
<evidence type="ECO:0000256" key="1">
    <source>
        <dbReference type="SAM" id="MobiDB-lite"/>
    </source>
</evidence>
<gene>
    <name evidence="2" type="ORF">MZO42_07660</name>
</gene>
<proteinExistence type="predicted"/>
<accession>A0ABU3N5H1</accession>
<reference evidence="2" key="1">
    <citation type="submission" date="2022-04" db="EMBL/GenBank/DDBJ databases">
        <title>Tomato heritable bacteria conferring resistance against bacterial wilt.</title>
        <authorList>
            <person name="Yin J."/>
        </authorList>
    </citation>
    <scope>NUCLEOTIDE SEQUENCE</scope>
    <source>
        <strain evidence="2">Cra20</strain>
    </source>
</reference>
<evidence type="ECO:0000313" key="2">
    <source>
        <dbReference type="EMBL" id="MDT8758570.1"/>
    </source>
</evidence>
<dbReference type="EMBL" id="JALMLT010000002">
    <property type="protein sequence ID" value="MDT8758570.1"/>
    <property type="molecule type" value="Genomic_DNA"/>
</dbReference>
<feature type="compositionally biased region" description="Basic and acidic residues" evidence="1">
    <location>
        <begin position="41"/>
        <end position="55"/>
    </location>
</feature>
<name>A0ABU3N5H1_9SPHN</name>
<sequence>MSDLALTYRGYAERAQADADAATLENVRERNQRAAEAWKQMAERQERTDRGRAQRENAAAAARADLPVEPQAH</sequence>
<comment type="caution">
    <text evidence="2">The sequence shown here is derived from an EMBL/GenBank/DDBJ whole genome shotgun (WGS) entry which is preliminary data.</text>
</comment>